<proteinExistence type="predicted"/>
<gene>
    <name evidence="1" type="ORF">FHW36_1185</name>
</gene>
<dbReference type="AlphaFoldDB" id="A0A561P0P8"/>
<sequence length="81" mass="9450">MNKPPMLRKRFNVKEYAATKIWEKKSVDFFIKHFLDLKEEELEAKIIELEADPSLTGLEKLFVRAARGFLTDDSMNTTLSD</sequence>
<keyword evidence="2" id="KW-1185">Reference proteome</keyword>
<reference evidence="1 2" key="1">
    <citation type="submission" date="2019-06" db="EMBL/GenBank/DDBJ databases">
        <title>Sorghum-associated microbial communities from plants grown in Nebraska, USA.</title>
        <authorList>
            <person name="Schachtman D."/>
        </authorList>
    </citation>
    <scope>NUCLEOTIDE SEQUENCE [LARGE SCALE GENOMIC DNA]</scope>
    <source>
        <strain evidence="1 2">1209</strain>
    </source>
</reference>
<accession>A0A561P0P8</accession>
<dbReference type="Proteomes" id="UP000320811">
    <property type="component" value="Unassembled WGS sequence"/>
</dbReference>
<dbReference type="EMBL" id="VIWO01000018">
    <property type="protein sequence ID" value="TWF31711.1"/>
    <property type="molecule type" value="Genomic_DNA"/>
</dbReference>
<evidence type="ECO:0000313" key="1">
    <source>
        <dbReference type="EMBL" id="TWF31711.1"/>
    </source>
</evidence>
<protein>
    <submittedName>
        <fullName evidence="1">Uncharacterized protein</fullName>
    </submittedName>
</protein>
<comment type="caution">
    <text evidence="1">The sequence shown here is derived from an EMBL/GenBank/DDBJ whole genome shotgun (WGS) entry which is preliminary data.</text>
</comment>
<organism evidence="1 2">
    <name type="scientific">Chitinophaga polysaccharea</name>
    <dbReference type="NCBI Taxonomy" id="1293035"/>
    <lineage>
        <taxon>Bacteria</taxon>
        <taxon>Pseudomonadati</taxon>
        <taxon>Bacteroidota</taxon>
        <taxon>Chitinophagia</taxon>
        <taxon>Chitinophagales</taxon>
        <taxon>Chitinophagaceae</taxon>
        <taxon>Chitinophaga</taxon>
    </lineage>
</organism>
<evidence type="ECO:0000313" key="2">
    <source>
        <dbReference type="Proteomes" id="UP000320811"/>
    </source>
</evidence>
<name>A0A561P0P8_9BACT</name>
<dbReference type="RefSeq" id="WP_145675238.1">
    <property type="nucleotide sequence ID" value="NZ_VIWO01000018.1"/>
</dbReference>